<reference evidence="3" key="1">
    <citation type="submission" date="2025-08" db="UniProtKB">
        <authorList>
            <consortium name="RefSeq"/>
        </authorList>
    </citation>
    <scope>IDENTIFICATION</scope>
</reference>
<name>A0AB40D8W2_DIOCR</name>
<feature type="compositionally biased region" description="Basic residues" evidence="1">
    <location>
        <begin position="79"/>
        <end position="89"/>
    </location>
</feature>
<protein>
    <submittedName>
        <fullName evidence="3">Uncharacterized protein LOC120284030</fullName>
    </submittedName>
</protein>
<evidence type="ECO:0000313" key="2">
    <source>
        <dbReference type="Proteomes" id="UP001515500"/>
    </source>
</evidence>
<dbReference type="RefSeq" id="XP_039146789.1">
    <property type="nucleotide sequence ID" value="XM_039290855.1"/>
</dbReference>
<organism evidence="2 3">
    <name type="scientific">Dioscorea cayennensis subsp. rotundata</name>
    <name type="common">White Guinea yam</name>
    <name type="synonym">Dioscorea rotundata</name>
    <dbReference type="NCBI Taxonomy" id="55577"/>
    <lineage>
        <taxon>Eukaryota</taxon>
        <taxon>Viridiplantae</taxon>
        <taxon>Streptophyta</taxon>
        <taxon>Embryophyta</taxon>
        <taxon>Tracheophyta</taxon>
        <taxon>Spermatophyta</taxon>
        <taxon>Magnoliopsida</taxon>
        <taxon>Liliopsida</taxon>
        <taxon>Dioscoreales</taxon>
        <taxon>Dioscoreaceae</taxon>
        <taxon>Dioscorea</taxon>
    </lineage>
</organism>
<proteinExistence type="predicted"/>
<feature type="region of interest" description="Disordered" evidence="1">
    <location>
        <begin position="77"/>
        <end position="105"/>
    </location>
</feature>
<dbReference type="Proteomes" id="UP001515500">
    <property type="component" value="Chromosome 19"/>
</dbReference>
<gene>
    <name evidence="3" type="primary">LOC120284030</name>
</gene>
<dbReference type="GeneID" id="120284030"/>
<evidence type="ECO:0000313" key="3">
    <source>
        <dbReference type="RefSeq" id="XP_039146789.1"/>
    </source>
</evidence>
<keyword evidence="2" id="KW-1185">Reference proteome</keyword>
<dbReference type="AlphaFoldDB" id="A0AB40D8W2"/>
<sequence length="129" mass="15626">MGKRAIYRVELEHKAYWAIKAMNFSLSRAGDQRKLQLNELDEWRLRAYENSRIYKERIRLWHDKHIRLHKDFKVDMAPRTKRLAQKRPRHDREPTPPSAVEFPDPVHQQRFDRLQNLKIGQSQFIGGMH</sequence>
<evidence type="ECO:0000256" key="1">
    <source>
        <dbReference type="SAM" id="MobiDB-lite"/>
    </source>
</evidence>
<accession>A0AB40D8W2</accession>